<keyword evidence="3" id="KW-1185">Reference proteome</keyword>
<dbReference type="EMBL" id="JAAOZD010000001">
    <property type="protein sequence ID" value="NIJ00115.1"/>
    <property type="molecule type" value="Genomic_DNA"/>
</dbReference>
<dbReference type="PRINTS" id="PR00368">
    <property type="entry name" value="FADPNR"/>
</dbReference>
<sequence>MRINTHGTIPALHIPADAVLDSSHIAWLYQASLITGRMAAAMEAHEVDTVIVGGGQAGLALAYWLAREGRDFVILDANARPGDAWRQRWDSLRLFTPAKYDSLPGVPFPGDRLDFPSKDTMADYLEDYVARFDLPFVGGRRVESIRSEAGMFRTEVLPADGTRQLCWSRNVVVSTGGHRMRRVPEFAGALDPGILQLHSDQYRNPQAIGDGGVLVVGLGNSGAEIAAELCRTHSTSLAGSPHGEMPMKHGRNAARFALPVVRFVGMHILNVNTPVGRKAAPAFRSMGAPLIRTKTKDLKAAGVTLVPRVAGVKGGLPVLQDGSLVNAGTVIWCTGYHEDYSWIELPAFNSQGVPRQTRGVADDVPGLCFLGQEFLFSAASATLPGVTRDARYLARQLAKGADREVSHISSAA</sequence>
<evidence type="ECO:0000313" key="3">
    <source>
        <dbReference type="Proteomes" id="UP000802392"/>
    </source>
</evidence>
<evidence type="ECO:0000256" key="1">
    <source>
        <dbReference type="ARBA" id="ARBA00023002"/>
    </source>
</evidence>
<keyword evidence="1" id="KW-0560">Oxidoreductase</keyword>
<dbReference type="InterPro" id="IPR036188">
    <property type="entry name" value="FAD/NAD-bd_sf"/>
</dbReference>
<name>A0ABX0TFX9_9MICC</name>
<reference evidence="2 3" key="1">
    <citation type="submission" date="2020-03" db="EMBL/GenBank/DDBJ databases">
        <title>Genomic Encyclopedia of Type Strains, Phase III (KMG-III): the genomes of soil and plant-associated and newly described type strains.</title>
        <authorList>
            <person name="Whitman W."/>
        </authorList>
    </citation>
    <scope>NUCLEOTIDE SEQUENCE [LARGE SCALE GENOMIC DNA]</scope>
    <source>
        <strain evidence="2 3">CECT 4207</strain>
    </source>
</reference>
<evidence type="ECO:0000313" key="2">
    <source>
        <dbReference type="EMBL" id="NIJ00115.1"/>
    </source>
</evidence>
<dbReference type="Proteomes" id="UP000802392">
    <property type="component" value="Unassembled WGS sequence"/>
</dbReference>
<dbReference type="PRINTS" id="PR00469">
    <property type="entry name" value="PNDRDTASEII"/>
</dbReference>
<dbReference type="RefSeq" id="WP_338112510.1">
    <property type="nucleotide sequence ID" value="NZ_BAAAVO010000002.1"/>
</dbReference>
<proteinExistence type="predicted"/>
<dbReference type="PANTHER" id="PTHR43539">
    <property type="entry name" value="FLAVIN-BINDING MONOOXYGENASE-LIKE PROTEIN (AFU_ORTHOLOGUE AFUA_4G09220)"/>
    <property type="match status" value="1"/>
</dbReference>
<organism evidence="2 3">
    <name type="scientific">Paenarthrobacter ilicis</name>
    <dbReference type="NCBI Taxonomy" id="43665"/>
    <lineage>
        <taxon>Bacteria</taxon>
        <taxon>Bacillati</taxon>
        <taxon>Actinomycetota</taxon>
        <taxon>Actinomycetes</taxon>
        <taxon>Micrococcales</taxon>
        <taxon>Micrococcaceae</taxon>
        <taxon>Paenarthrobacter</taxon>
    </lineage>
</organism>
<dbReference type="SUPFAM" id="SSF51905">
    <property type="entry name" value="FAD/NAD(P)-binding domain"/>
    <property type="match status" value="1"/>
</dbReference>
<dbReference type="Pfam" id="PF13738">
    <property type="entry name" value="Pyr_redox_3"/>
    <property type="match status" value="1"/>
</dbReference>
<dbReference type="PANTHER" id="PTHR43539:SF78">
    <property type="entry name" value="FLAVIN-CONTAINING MONOOXYGENASE"/>
    <property type="match status" value="1"/>
</dbReference>
<accession>A0ABX0TFX9</accession>
<comment type="caution">
    <text evidence="2">The sequence shown here is derived from an EMBL/GenBank/DDBJ whole genome shotgun (WGS) entry which is preliminary data.</text>
</comment>
<dbReference type="Gene3D" id="3.50.50.60">
    <property type="entry name" value="FAD/NAD(P)-binding domain"/>
    <property type="match status" value="1"/>
</dbReference>
<gene>
    <name evidence="2" type="ORF">FHR86_000413</name>
</gene>
<dbReference type="InterPro" id="IPR050982">
    <property type="entry name" value="Auxin_biosynth/cation_transpt"/>
</dbReference>
<protein>
    <submittedName>
        <fullName evidence="2">Flavoprotein involved in K+ transport</fullName>
    </submittedName>
</protein>